<protein>
    <submittedName>
        <fullName evidence="2">NADH dehydrogenase subunit 6</fullName>
    </submittedName>
</protein>
<feature type="transmembrane region" description="Helical" evidence="1">
    <location>
        <begin position="81"/>
        <end position="96"/>
    </location>
</feature>
<reference evidence="2" key="1">
    <citation type="journal article" date="2010" name="Mitochondrial DNA">
        <title>The complete mitochondrial genome of Caprella scaura (Crustacea, Amphipoda, Caprellidea), with emphasis on the unique gene order pattern and duplicated control region.</title>
        <authorList>
            <person name="Ito A."/>
            <person name="Aoki M.N."/>
            <person name="Yokobori S."/>
            <person name="Wada H."/>
        </authorList>
    </citation>
    <scope>NUCLEOTIDE SEQUENCE</scope>
</reference>
<evidence type="ECO:0000313" key="2">
    <source>
        <dbReference type="EMBL" id="BAJ23204.1"/>
    </source>
</evidence>
<dbReference type="GeneID" id="9978311"/>
<name>E2RVN0_9CRUS</name>
<proteinExistence type="predicted"/>
<sequence length="159" mass="17641">MLIMIVLLAFVLTNHPLIMGASLMLTSMVMGVTLAQLASTTWIAYMLVMIFVSGMMIIILYMASLSSNEIVPPNTFTKKSYALLIFMSVVVSWGYSKTDNHLIDLSNFYTSPLFKIVYKTYSQLMSPATILIIIYLLVVLITAVSIINVSKVPLRTSGE</sequence>
<dbReference type="EMBL" id="AB539699">
    <property type="protein sequence ID" value="BAJ23204.1"/>
    <property type="molecule type" value="Genomic_DNA"/>
</dbReference>
<evidence type="ECO:0000256" key="1">
    <source>
        <dbReference type="SAM" id="Phobius"/>
    </source>
</evidence>
<dbReference type="CTD" id="4541"/>
<dbReference type="AlphaFoldDB" id="E2RVN0"/>
<gene>
    <name evidence="2" type="primary">ND6</name>
</gene>
<accession>E2RVN0</accession>
<geneLocation type="mitochondrion" evidence="2"/>
<feature type="transmembrane region" description="Helical" evidence="1">
    <location>
        <begin position="128"/>
        <end position="149"/>
    </location>
</feature>
<keyword evidence="1" id="KW-0812">Transmembrane</keyword>
<feature type="transmembrane region" description="Helical" evidence="1">
    <location>
        <begin position="41"/>
        <end position="61"/>
    </location>
</feature>
<keyword evidence="1" id="KW-1133">Transmembrane helix</keyword>
<keyword evidence="2" id="KW-0496">Mitochondrion</keyword>
<organism evidence="2">
    <name type="scientific">Caprella scaura</name>
    <dbReference type="NCBI Taxonomy" id="703580"/>
    <lineage>
        <taxon>Eukaryota</taxon>
        <taxon>Metazoa</taxon>
        <taxon>Ecdysozoa</taxon>
        <taxon>Arthropoda</taxon>
        <taxon>Crustacea</taxon>
        <taxon>Multicrustacea</taxon>
        <taxon>Malacostraca</taxon>
        <taxon>Eumalacostraca</taxon>
        <taxon>Peracarida</taxon>
        <taxon>Amphipoda</taxon>
        <taxon>Senticaudata</taxon>
        <taxon>Corophiida</taxon>
        <taxon>Caprellidira</taxon>
        <taxon>Caprelloidea</taxon>
        <taxon>Caprellidae</taxon>
        <taxon>Caprella</taxon>
    </lineage>
</organism>
<keyword evidence="1" id="KW-0472">Membrane</keyword>
<dbReference type="RefSeq" id="YP_004021516.1">
    <property type="nucleotide sequence ID" value="NC_014687.1"/>
</dbReference>